<keyword evidence="4" id="KW-0378">Hydrolase</keyword>
<organism evidence="9 10">
    <name type="scientific">Phytoactinopolyspora alkaliphila</name>
    <dbReference type="NCBI Taxonomy" id="1783498"/>
    <lineage>
        <taxon>Bacteria</taxon>
        <taxon>Bacillati</taxon>
        <taxon>Actinomycetota</taxon>
        <taxon>Actinomycetes</taxon>
        <taxon>Jiangellales</taxon>
        <taxon>Jiangellaceae</taxon>
        <taxon>Phytoactinopolyspora</taxon>
    </lineage>
</organism>
<comment type="subcellular location">
    <subcellularLocation>
        <location evidence="1">Cell membrane</location>
        <topology evidence="1">Multi-pass membrane protein</topology>
    </subcellularLocation>
</comment>
<evidence type="ECO:0000256" key="4">
    <source>
        <dbReference type="ARBA" id="ARBA00022801"/>
    </source>
</evidence>
<sequence length="492" mass="51360">MRRTSVRAAGIGTRTVPSEDTPGPRQLDTAMRGLSQAANKGRLWLAIAAVGVLVPGQTRRAACRGIATLTVTSAVANGVLKPLIRRRRPDAELTPAIRRLTREPVTTSFPSGHAASAAAFATGVAMENTALGAAVTPLAAAVAYSRVHVGVHHVGDVVAGAVLGAGVALAGRRWWPVHPRIPARIRHGAPAPALPRGEGMLVVVNPASGRPGSPREEILGLLPQAEVVELDADVDIEAVLASRRGVVRALGVAGGDGTVAAAAAVAVAHRLPLAIFPAGTLNHFARDVGLEGFDDVRTAVEAGQAVAVDIATADGRTFLNTASIGGYPDLVRRREALEHRWGKWLAMALAAGQVLHAHQPLRVALDGEPVSVWLVFVGNGCYVPRGTFPAWRPRLDDGYLDVQYLSAEGRFSRTRAVLAILTGTGERSRVHVSRTLRTLKLEALGEEVGLACDGEAVGKVSSCAFGKLPGALAVYRPTLPAPASSPDRRSVA</sequence>
<evidence type="ECO:0000256" key="2">
    <source>
        <dbReference type="ARBA" id="ARBA00022475"/>
    </source>
</evidence>
<evidence type="ECO:0000256" key="5">
    <source>
        <dbReference type="ARBA" id="ARBA00022989"/>
    </source>
</evidence>
<dbReference type="SMART" id="SM00046">
    <property type="entry name" value="DAGKc"/>
    <property type="match status" value="1"/>
</dbReference>
<accession>A0A6N9YFZ1</accession>
<dbReference type="GO" id="GO:0016787">
    <property type="term" value="F:hydrolase activity"/>
    <property type="evidence" value="ECO:0007669"/>
    <property type="project" value="UniProtKB-KW"/>
</dbReference>
<dbReference type="Pfam" id="PF00781">
    <property type="entry name" value="DAGK_cat"/>
    <property type="match status" value="1"/>
</dbReference>
<feature type="region of interest" description="Disordered" evidence="7">
    <location>
        <begin position="1"/>
        <end position="25"/>
    </location>
</feature>
<dbReference type="Pfam" id="PF01569">
    <property type="entry name" value="PAP2"/>
    <property type="match status" value="1"/>
</dbReference>
<feature type="domain" description="DAGKc" evidence="8">
    <location>
        <begin position="195"/>
        <end position="317"/>
    </location>
</feature>
<dbReference type="GO" id="GO:0016301">
    <property type="term" value="F:kinase activity"/>
    <property type="evidence" value="ECO:0007669"/>
    <property type="project" value="InterPro"/>
</dbReference>
<dbReference type="SUPFAM" id="SSF48317">
    <property type="entry name" value="Acid phosphatase/Vanadium-dependent haloperoxidase"/>
    <property type="match status" value="1"/>
</dbReference>
<evidence type="ECO:0000313" key="9">
    <source>
        <dbReference type="EMBL" id="NED93835.1"/>
    </source>
</evidence>
<dbReference type="InterPro" id="IPR036938">
    <property type="entry name" value="PAP2/HPO_sf"/>
</dbReference>
<dbReference type="InterPro" id="IPR016064">
    <property type="entry name" value="NAD/diacylglycerol_kinase_sf"/>
</dbReference>
<proteinExistence type="predicted"/>
<dbReference type="SUPFAM" id="SSF111331">
    <property type="entry name" value="NAD kinase/diacylglycerol kinase-like"/>
    <property type="match status" value="1"/>
</dbReference>
<evidence type="ECO:0000313" key="10">
    <source>
        <dbReference type="Proteomes" id="UP000469185"/>
    </source>
</evidence>
<evidence type="ECO:0000256" key="3">
    <source>
        <dbReference type="ARBA" id="ARBA00022692"/>
    </source>
</evidence>
<dbReference type="Proteomes" id="UP000469185">
    <property type="component" value="Unassembled WGS sequence"/>
</dbReference>
<keyword evidence="10" id="KW-1185">Reference proteome</keyword>
<comment type="caution">
    <text evidence="9">The sequence shown here is derived from an EMBL/GenBank/DDBJ whole genome shotgun (WGS) entry which is preliminary data.</text>
</comment>
<dbReference type="Pfam" id="PF19279">
    <property type="entry name" value="YegS_C"/>
    <property type="match status" value="1"/>
</dbReference>
<keyword evidence="5" id="KW-1133">Transmembrane helix</keyword>
<protein>
    <submittedName>
        <fullName evidence="9">Phosphatase PAP2 family protein</fullName>
    </submittedName>
</protein>
<dbReference type="InterPro" id="IPR000326">
    <property type="entry name" value="PAP2/HPO"/>
</dbReference>
<keyword evidence="6" id="KW-0472">Membrane</keyword>
<dbReference type="EMBL" id="JAAGOB010000001">
    <property type="protein sequence ID" value="NED93835.1"/>
    <property type="molecule type" value="Genomic_DNA"/>
</dbReference>
<dbReference type="CDD" id="cd01610">
    <property type="entry name" value="PAP2_like"/>
    <property type="match status" value="1"/>
</dbReference>
<dbReference type="PANTHER" id="PTHR14969">
    <property type="entry name" value="SPHINGOSINE-1-PHOSPHATE PHOSPHOHYDROLASE"/>
    <property type="match status" value="1"/>
</dbReference>
<dbReference type="PANTHER" id="PTHR14969:SF62">
    <property type="entry name" value="DECAPRENYLPHOSPHORYL-5-PHOSPHORIBOSE PHOSPHATASE RV3807C-RELATED"/>
    <property type="match status" value="1"/>
</dbReference>
<keyword evidence="3" id="KW-0812">Transmembrane</keyword>
<dbReference type="GO" id="GO:0005886">
    <property type="term" value="C:plasma membrane"/>
    <property type="evidence" value="ECO:0007669"/>
    <property type="project" value="UniProtKB-SubCell"/>
</dbReference>
<dbReference type="Gene3D" id="2.60.200.40">
    <property type="match status" value="1"/>
</dbReference>
<dbReference type="PROSITE" id="PS50146">
    <property type="entry name" value="DAGK"/>
    <property type="match status" value="1"/>
</dbReference>
<dbReference type="Gene3D" id="3.40.50.10330">
    <property type="entry name" value="Probable inorganic polyphosphate/atp-NAD kinase, domain 1"/>
    <property type="match status" value="1"/>
</dbReference>
<evidence type="ECO:0000256" key="6">
    <source>
        <dbReference type="ARBA" id="ARBA00023136"/>
    </source>
</evidence>
<dbReference type="Gene3D" id="1.20.144.10">
    <property type="entry name" value="Phosphatidic acid phosphatase type 2/haloperoxidase"/>
    <property type="match status" value="1"/>
</dbReference>
<keyword evidence="2" id="KW-1003">Cell membrane</keyword>
<evidence type="ECO:0000259" key="8">
    <source>
        <dbReference type="PROSITE" id="PS50146"/>
    </source>
</evidence>
<dbReference type="AlphaFoldDB" id="A0A6N9YFZ1"/>
<gene>
    <name evidence="9" type="ORF">G1H11_00715</name>
</gene>
<dbReference type="InterPro" id="IPR001206">
    <property type="entry name" value="Diacylglycerol_kinase_cat_dom"/>
</dbReference>
<reference evidence="9 10" key="1">
    <citation type="submission" date="2020-02" db="EMBL/GenBank/DDBJ databases">
        <authorList>
            <person name="Li X.-J."/>
            <person name="Feng X.-M."/>
        </authorList>
    </citation>
    <scope>NUCLEOTIDE SEQUENCE [LARGE SCALE GENOMIC DNA]</scope>
    <source>
        <strain evidence="9 10">CGMCC 4.7225</strain>
    </source>
</reference>
<evidence type="ECO:0000256" key="7">
    <source>
        <dbReference type="SAM" id="MobiDB-lite"/>
    </source>
</evidence>
<dbReference type="RefSeq" id="WP_163815103.1">
    <property type="nucleotide sequence ID" value="NZ_JAAGOB010000001.1"/>
</dbReference>
<dbReference type="SMART" id="SM00014">
    <property type="entry name" value="acidPPc"/>
    <property type="match status" value="1"/>
</dbReference>
<dbReference type="InterPro" id="IPR045540">
    <property type="entry name" value="YegS/DAGK_C"/>
</dbReference>
<dbReference type="InterPro" id="IPR017438">
    <property type="entry name" value="ATP-NAD_kinase_N"/>
</dbReference>
<evidence type="ECO:0000256" key="1">
    <source>
        <dbReference type="ARBA" id="ARBA00004651"/>
    </source>
</evidence>
<name>A0A6N9YFZ1_9ACTN</name>